<dbReference type="GO" id="GO:0016787">
    <property type="term" value="F:hydrolase activity"/>
    <property type="evidence" value="ECO:0007669"/>
    <property type="project" value="UniProtKB-KW"/>
</dbReference>
<dbReference type="Pfam" id="PF00545">
    <property type="entry name" value="Ribonuclease"/>
    <property type="match status" value="1"/>
</dbReference>
<dbReference type="InterPro" id="IPR016191">
    <property type="entry name" value="Ribonuclease/ribotoxin"/>
</dbReference>
<evidence type="ECO:0000313" key="4">
    <source>
        <dbReference type="EMBL" id="TWT28548.1"/>
    </source>
</evidence>
<keyword evidence="5" id="KW-1185">Reference proteome</keyword>
<keyword evidence="2" id="KW-0378">Hydrolase</keyword>
<sequence>MNRVLKGLGAVALLVAAAWLGIDLSQGDLSQGGESSESSQAKGVQSSPTAQTNTSTDPKTPTKPNTSSPTSPTSPTRLPSCPTATLPDQAHEVIDDILAGGPFEHPEYDGTHFGNYERILPRQNSNFYREYTVDTPGVRHRGERRIVVGGGTKQDPDTWYYTDDHYESFCEIPDAEQ</sequence>
<feature type="compositionally biased region" description="Polar residues" evidence="3">
    <location>
        <begin position="41"/>
        <end position="51"/>
    </location>
</feature>
<evidence type="ECO:0000313" key="5">
    <source>
        <dbReference type="Proteomes" id="UP000320791"/>
    </source>
</evidence>
<dbReference type="AlphaFoldDB" id="A0A5C5URC6"/>
<dbReference type="EMBL" id="VOHM01000004">
    <property type="protein sequence ID" value="TWT28548.1"/>
    <property type="molecule type" value="Genomic_DNA"/>
</dbReference>
<evidence type="ECO:0000256" key="1">
    <source>
        <dbReference type="ARBA" id="ARBA00022722"/>
    </source>
</evidence>
<name>A0A5C5URC6_9CORY</name>
<dbReference type="Gene3D" id="3.10.450.30">
    <property type="entry name" value="Microbial ribonucleases"/>
    <property type="match status" value="1"/>
</dbReference>
<comment type="caution">
    <text evidence="4">The sequence shown here is derived from an EMBL/GenBank/DDBJ whole genome shotgun (WGS) entry which is preliminary data.</text>
</comment>
<evidence type="ECO:0000256" key="3">
    <source>
        <dbReference type="SAM" id="MobiDB-lite"/>
    </source>
</evidence>
<dbReference type="GO" id="GO:0003723">
    <property type="term" value="F:RNA binding"/>
    <property type="evidence" value="ECO:0007669"/>
    <property type="project" value="InterPro"/>
</dbReference>
<feature type="region of interest" description="Disordered" evidence="3">
    <location>
        <begin position="27"/>
        <end position="91"/>
    </location>
</feature>
<accession>A0A5C5URC6</accession>
<feature type="compositionally biased region" description="Low complexity" evidence="3">
    <location>
        <begin position="27"/>
        <end position="40"/>
    </location>
</feature>
<dbReference type="SUPFAM" id="SSF53933">
    <property type="entry name" value="Microbial ribonucleases"/>
    <property type="match status" value="1"/>
</dbReference>
<dbReference type="GO" id="GO:0004521">
    <property type="term" value="F:RNA endonuclease activity"/>
    <property type="evidence" value="ECO:0007669"/>
    <property type="project" value="InterPro"/>
</dbReference>
<proteinExistence type="predicted"/>
<dbReference type="InterPro" id="IPR000026">
    <property type="entry name" value="N1-like"/>
</dbReference>
<keyword evidence="1" id="KW-0540">Nuclease</keyword>
<evidence type="ECO:0000256" key="2">
    <source>
        <dbReference type="ARBA" id="ARBA00022801"/>
    </source>
</evidence>
<dbReference type="Proteomes" id="UP000320791">
    <property type="component" value="Unassembled WGS sequence"/>
</dbReference>
<dbReference type="RefSeq" id="WP_146323634.1">
    <property type="nucleotide sequence ID" value="NZ_BAABLR010000014.1"/>
</dbReference>
<protein>
    <submittedName>
        <fullName evidence="4">Ribonuclease</fullName>
    </submittedName>
</protein>
<dbReference type="OrthoDB" id="5326845at2"/>
<gene>
    <name evidence="4" type="ORF">FRX94_02970</name>
</gene>
<reference evidence="4 5" key="1">
    <citation type="submission" date="2019-08" db="EMBL/GenBank/DDBJ databases">
        <authorList>
            <person name="Lei W."/>
        </authorList>
    </citation>
    <scope>NUCLEOTIDE SEQUENCE [LARGE SCALE GENOMIC DNA]</scope>
    <source>
        <strain evidence="4 5">CCUG 58627</strain>
    </source>
</reference>
<organism evidence="4 5">
    <name type="scientific">Corynebacterium canis</name>
    <dbReference type="NCBI Taxonomy" id="679663"/>
    <lineage>
        <taxon>Bacteria</taxon>
        <taxon>Bacillati</taxon>
        <taxon>Actinomycetota</taxon>
        <taxon>Actinomycetes</taxon>
        <taxon>Mycobacteriales</taxon>
        <taxon>Corynebacteriaceae</taxon>
        <taxon>Corynebacterium</taxon>
    </lineage>
</organism>
<feature type="compositionally biased region" description="Low complexity" evidence="3">
    <location>
        <begin position="52"/>
        <end position="83"/>
    </location>
</feature>